<proteinExistence type="predicted"/>
<dbReference type="EMBL" id="FQUX01000002">
    <property type="protein sequence ID" value="SHE91432.1"/>
    <property type="molecule type" value="Genomic_DNA"/>
</dbReference>
<dbReference type="PANTHER" id="PTHR43280">
    <property type="entry name" value="ARAC-FAMILY TRANSCRIPTIONAL REGULATOR"/>
    <property type="match status" value="1"/>
</dbReference>
<dbReference type="SUPFAM" id="SSF46689">
    <property type="entry name" value="Homeodomain-like"/>
    <property type="match status" value="2"/>
</dbReference>
<feature type="domain" description="HTH araC/xylS-type" evidence="4">
    <location>
        <begin position="187"/>
        <end position="285"/>
    </location>
</feature>
<dbReference type="PROSITE" id="PS00041">
    <property type="entry name" value="HTH_ARAC_FAMILY_1"/>
    <property type="match status" value="1"/>
</dbReference>
<dbReference type="GO" id="GO:0043565">
    <property type="term" value="F:sequence-specific DNA binding"/>
    <property type="evidence" value="ECO:0007669"/>
    <property type="project" value="InterPro"/>
</dbReference>
<evidence type="ECO:0000256" key="3">
    <source>
        <dbReference type="ARBA" id="ARBA00023163"/>
    </source>
</evidence>
<dbReference type="OrthoDB" id="4480133at2"/>
<keyword evidence="3" id="KW-0804">Transcription</keyword>
<accession>A0A1M4XDT9</accession>
<dbReference type="PANTHER" id="PTHR43280:SF2">
    <property type="entry name" value="HTH-TYPE TRANSCRIPTIONAL REGULATOR EXSA"/>
    <property type="match status" value="1"/>
</dbReference>
<dbReference type="Proteomes" id="UP000184406">
    <property type="component" value="Unassembled WGS sequence"/>
</dbReference>
<dbReference type="AlphaFoldDB" id="A0A1M4XDT9"/>
<dbReference type="InterPro" id="IPR018060">
    <property type="entry name" value="HTH_AraC"/>
</dbReference>
<dbReference type="Pfam" id="PF12833">
    <property type="entry name" value="HTH_18"/>
    <property type="match status" value="1"/>
</dbReference>
<dbReference type="GO" id="GO:0003700">
    <property type="term" value="F:DNA-binding transcription factor activity"/>
    <property type="evidence" value="ECO:0007669"/>
    <property type="project" value="InterPro"/>
</dbReference>
<dbReference type="InterPro" id="IPR009057">
    <property type="entry name" value="Homeodomain-like_sf"/>
</dbReference>
<dbReference type="SMART" id="SM00342">
    <property type="entry name" value="HTH_ARAC"/>
    <property type="match status" value="1"/>
</dbReference>
<gene>
    <name evidence="5" type="ORF">SAMN03080594_10232</name>
</gene>
<dbReference type="RefSeq" id="WP_072860919.1">
    <property type="nucleotide sequence ID" value="NZ_FQUX01000002.1"/>
</dbReference>
<dbReference type="Gene3D" id="1.10.10.60">
    <property type="entry name" value="Homeodomain-like"/>
    <property type="match status" value="2"/>
</dbReference>
<name>A0A1M4XDT9_9FLAO</name>
<dbReference type="PROSITE" id="PS01124">
    <property type="entry name" value="HTH_ARAC_FAMILY_2"/>
    <property type="match status" value="1"/>
</dbReference>
<keyword evidence="2" id="KW-0238">DNA-binding</keyword>
<evidence type="ECO:0000259" key="4">
    <source>
        <dbReference type="PROSITE" id="PS01124"/>
    </source>
</evidence>
<evidence type="ECO:0000313" key="6">
    <source>
        <dbReference type="Proteomes" id="UP000184406"/>
    </source>
</evidence>
<organism evidence="5 6">
    <name type="scientific">Arenibacter palladensis</name>
    <dbReference type="NCBI Taxonomy" id="237373"/>
    <lineage>
        <taxon>Bacteria</taxon>
        <taxon>Pseudomonadati</taxon>
        <taxon>Bacteroidota</taxon>
        <taxon>Flavobacteriia</taxon>
        <taxon>Flavobacteriales</taxon>
        <taxon>Flavobacteriaceae</taxon>
        <taxon>Arenibacter</taxon>
    </lineage>
</organism>
<keyword evidence="1" id="KW-0805">Transcription regulation</keyword>
<dbReference type="Pfam" id="PF22200">
    <property type="entry name" value="ExsA_N"/>
    <property type="match status" value="1"/>
</dbReference>
<sequence length="289" mass="34382">MALDLKKFFISNQHCNKIISDDYMFIEFNCPIEMENFKLWTEIPFLAYIVSGRKDWTTLNKTYCLKEGDAVFVRKGVFKTKQYFEENYCSLLFFITDDFIRRFCKEHHEALPKTSADFLENQIYKINVNDPLSSLFLTVFNYLKAGKEIPKGLVEMKFKELLFNITIDPLNRELVALFNSIQQVEKTNLNDVMIKNFQSDLTLEEYARLCGRSLSTFKRDFQNHFKETPGKWLNNKRLEYAKMLLQNQDLNINDVCWESGFKNTSHFNSAFKNKYKLPPNQFRKEHYNL</sequence>
<evidence type="ECO:0000313" key="5">
    <source>
        <dbReference type="EMBL" id="SHE91432.1"/>
    </source>
</evidence>
<protein>
    <submittedName>
        <fullName evidence="5">Helix-turn-helix domain-containing protein</fullName>
    </submittedName>
</protein>
<evidence type="ECO:0000256" key="2">
    <source>
        <dbReference type="ARBA" id="ARBA00023125"/>
    </source>
</evidence>
<evidence type="ECO:0000256" key="1">
    <source>
        <dbReference type="ARBA" id="ARBA00023015"/>
    </source>
</evidence>
<keyword evidence="6" id="KW-1185">Reference proteome</keyword>
<dbReference type="InterPro" id="IPR054015">
    <property type="entry name" value="ExsA-like_N"/>
</dbReference>
<reference evidence="6" key="1">
    <citation type="submission" date="2016-11" db="EMBL/GenBank/DDBJ databases">
        <authorList>
            <person name="Varghese N."/>
            <person name="Submissions S."/>
        </authorList>
    </citation>
    <scope>NUCLEOTIDE SEQUENCE [LARGE SCALE GENOMIC DNA]</scope>
    <source>
        <strain evidence="6">DSM 17539</strain>
    </source>
</reference>
<dbReference type="InterPro" id="IPR018062">
    <property type="entry name" value="HTH_AraC-typ_CS"/>
</dbReference>